<name>A0A840ZPM6_9HYPH</name>
<dbReference type="EMBL" id="JACHOP010000019">
    <property type="protein sequence ID" value="MBB5759008.1"/>
    <property type="molecule type" value="Genomic_DNA"/>
</dbReference>
<dbReference type="AlphaFoldDB" id="A0A840ZPM6"/>
<evidence type="ECO:0000313" key="3">
    <source>
        <dbReference type="Proteomes" id="UP000583454"/>
    </source>
</evidence>
<reference evidence="2 3" key="1">
    <citation type="submission" date="2020-08" db="EMBL/GenBank/DDBJ databases">
        <title>Genomic Encyclopedia of Type Strains, Phase IV (KMG-IV): sequencing the most valuable type-strain genomes for metagenomic binning, comparative biology and taxonomic classification.</title>
        <authorList>
            <person name="Goeker M."/>
        </authorList>
    </citation>
    <scope>NUCLEOTIDE SEQUENCE [LARGE SCALE GENOMIC DNA]</scope>
    <source>
        <strain evidence="2 3">DSM 2163</strain>
    </source>
</reference>
<comment type="caution">
    <text evidence="2">The sequence shown here is derived from an EMBL/GenBank/DDBJ whole genome shotgun (WGS) entry which is preliminary data.</text>
</comment>
<evidence type="ECO:0000313" key="2">
    <source>
        <dbReference type="EMBL" id="MBB5759008.1"/>
    </source>
</evidence>
<keyword evidence="3" id="KW-1185">Reference proteome</keyword>
<keyword evidence="1" id="KW-0812">Transmembrane</keyword>
<keyword evidence="1" id="KW-1133">Transmembrane helix</keyword>
<evidence type="ECO:0000256" key="1">
    <source>
        <dbReference type="SAM" id="Phobius"/>
    </source>
</evidence>
<keyword evidence="1" id="KW-0472">Membrane</keyword>
<protein>
    <submittedName>
        <fullName evidence="2">Uncharacterized protein</fullName>
    </submittedName>
</protein>
<gene>
    <name evidence="2" type="ORF">HNR00_003736</name>
</gene>
<dbReference type="Proteomes" id="UP000583454">
    <property type="component" value="Unassembled WGS sequence"/>
</dbReference>
<sequence>MTMVVRATSVTMLREVRMPRGAAARDVTQPARAGEVIEDGSRHRAIGSLHALGLAIVASVLVTGLLYAAL</sequence>
<feature type="transmembrane region" description="Helical" evidence="1">
    <location>
        <begin position="49"/>
        <end position="69"/>
    </location>
</feature>
<dbReference type="RefSeq" id="WP_183571813.1">
    <property type="nucleotide sequence ID" value="NZ_JACHOP010000019.1"/>
</dbReference>
<proteinExistence type="predicted"/>
<accession>A0A840ZPM6</accession>
<organism evidence="2 3">
    <name type="scientific">Methylorubrum rhodinum</name>
    <dbReference type="NCBI Taxonomy" id="29428"/>
    <lineage>
        <taxon>Bacteria</taxon>
        <taxon>Pseudomonadati</taxon>
        <taxon>Pseudomonadota</taxon>
        <taxon>Alphaproteobacteria</taxon>
        <taxon>Hyphomicrobiales</taxon>
        <taxon>Methylobacteriaceae</taxon>
        <taxon>Methylorubrum</taxon>
    </lineage>
</organism>